<dbReference type="Proteomes" id="UP000286415">
    <property type="component" value="Unassembled WGS sequence"/>
</dbReference>
<evidence type="ECO:0000313" key="1">
    <source>
        <dbReference type="EMBL" id="KAG5455110.1"/>
    </source>
</evidence>
<dbReference type="EMBL" id="NIRI02000005">
    <property type="protein sequence ID" value="KAG5455110.1"/>
    <property type="molecule type" value="Genomic_DNA"/>
</dbReference>
<reference evidence="1 2" key="2">
    <citation type="journal article" date="2021" name="Genomics">
        <title>High-quality reference genome for Clonorchis sinensis.</title>
        <authorList>
            <person name="Young N.D."/>
            <person name="Stroehlein A.J."/>
            <person name="Kinkar L."/>
            <person name="Wang T."/>
            <person name="Sohn W.M."/>
            <person name="Chang B.C.H."/>
            <person name="Kaur P."/>
            <person name="Weisz D."/>
            <person name="Dudchenko O."/>
            <person name="Aiden E.L."/>
            <person name="Korhonen P.K."/>
            <person name="Gasser R.B."/>
        </authorList>
    </citation>
    <scope>NUCLEOTIDE SEQUENCE [LARGE SCALE GENOMIC DNA]</scope>
    <source>
        <strain evidence="1">Cs-k2</strain>
    </source>
</reference>
<keyword evidence="2" id="KW-1185">Reference proteome</keyword>
<evidence type="ECO:0000313" key="2">
    <source>
        <dbReference type="Proteomes" id="UP000286415"/>
    </source>
</evidence>
<accession>A0A8T1N1G8</accession>
<protein>
    <submittedName>
        <fullName evidence="1">Uncharacterized protein</fullName>
    </submittedName>
</protein>
<name>A0A8T1N1G8_CLOSI</name>
<proteinExistence type="predicted"/>
<reference evidence="1 2" key="1">
    <citation type="journal article" date="2018" name="Biotechnol. Adv.">
        <title>Improved genomic resources and new bioinformatic workflow for the carcinogenic parasite Clonorchis sinensis: Biotechnological implications.</title>
        <authorList>
            <person name="Wang D."/>
            <person name="Korhonen P.K."/>
            <person name="Gasser R.B."/>
            <person name="Young N.D."/>
        </authorList>
    </citation>
    <scope>NUCLEOTIDE SEQUENCE [LARGE SCALE GENOMIC DNA]</scope>
    <source>
        <strain evidence="1">Cs-k2</strain>
    </source>
</reference>
<gene>
    <name evidence="1" type="ORF">CSKR_203821</name>
</gene>
<dbReference type="AlphaFoldDB" id="A0A8T1N1G8"/>
<comment type="caution">
    <text evidence="1">The sequence shown here is derived from an EMBL/GenBank/DDBJ whole genome shotgun (WGS) entry which is preliminary data.</text>
</comment>
<dbReference type="OrthoDB" id="10512014at2759"/>
<organism evidence="1 2">
    <name type="scientific">Clonorchis sinensis</name>
    <name type="common">Chinese liver fluke</name>
    <dbReference type="NCBI Taxonomy" id="79923"/>
    <lineage>
        <taxon>Eukaryota</taxon>
        <taxon>Metazoa</taxon>
        <taxon>Spiralia</taxon>
        <taxon>Lophotrochozoa</taxon>
        <taxon>Platyhelminthes</taxon>
        <taxon>Trematoda</taxon>
        <taxon>Digenea</taxon>
        <taxon>Opisthorchiida</taxon>
        <taxon>Opisthorchiata</taxon>
        <taxon>Opisthorchiidae</taxon>
        <taxon>Clonorchis</taxon>
    </lineage>
</organism>
<sequence length="99" mass="10612">MEVYYGTMIAGIPGEILRRADHTDGERQCVLTGGGTSFCGSLSNYLMCTTVRLVVASTAIFTEATTKRMSGGQPSLIIEHHVNWTDVSRAGYGPNEGTP</sequence>